<feature type="transmembrane region" description="Helical" evidence="1">
    <location>
        <begin position="45"/>
        <end position="74"/>
    </location>
</feature>
<accession>A0A2A8CWE0</accession>
<feature type="transmembrane region" description="Helical" evidence="1">
    <location>
        <begin position="95"/>
        <end position="116"/>
    </location>
</feature>
<dbReference type="OrthoDB" id="1163149at2"/>
<proteinExistence type="predicted"/>
<organism evidence="2 3">
    <name type="scientific">Longibacter salinarum</name>
    <dbReference type="NCBI Taxonomy" id="1850348"/>
    <lineage>
        <taxon>Bacteria</taxon>
        <taxon>Pseudomonadati</taxon>
        <taxon>Rhodothermota</taxon>
        <taxon>Rhodothermia</taxon>
        <taxon>Rhodothermales</taxon>
        <taxon>Salisaetaceae</taxon>
        <taxon>Longibacter</taxon>
    </lineage>
</organism>
<keyword evidence="3" id="KW-1185">Reference proteome</keyword>
<keyword evidence="1" id="KW-1133">Transmembrane helix</keyword>
<feature type="transmembrane region" description="Helical" evidence="1">
    <location>
        <begin position="122"/>
        <end position="142"/>
    </location>
</feature>
<sequence>MIPESAAEIQNQLAFISAVLGGFSISLAIGWLQMGAESEIMKRTVTWAAGAAVTAALSLLVATVAGAWGVIWLAERPDMGRQAQMPGPLLTAFRLSGQAFLLGISALLVSLGISGWTRSRALGWATSAGAGLAAIILTYFLIGVMGI</sequence>
<name>A0A2A8CWE0_9BACT</name>
<dbReference type="Proteomes" id="UP000220102">
    <property type="component" value="Unassembled WGS sequence"/>
</dbReference>
<protein>
    <submittedName>
        <fullName evidence="2">Uncharacterized protein</fullName>
    </submittedName>
</protein>
<evidence type="ECO:0000256" key="1">
    <source>
        <dbReference type="SAM" id="Phobius"/>
    </source>
</evidence>
<keyword evidence="1" id="KW-0812">Transmembrane</keyword>
<gene>
    <name evidence="2" type="ORF">CRI94_10185</name>
</gene>
<evidence type="ECO:0000313" key="3">
    <source>
        <dbReference type="Proteomes" id="UP000220102"/>
    </source>
</evidence>
<comment type="caution">
    <text evidence="2">The sequence shown here is derived from an EMBL/GenBank/DDBJ whole genome shotgun (WGS) entry which is preliminary data.</text>
</comment>
<dbReference type="EMBL" id="PDEQ01000005">
    <property type="protein sequence ID" value="PEN13015.1"/>
    <property type="molecule type" value="Genomic_DNA"/>
</dbReference>
<dbReference type="AlphaFoldDB" id="A0A2A8CWE0"/>
<keyword evidence="1" id="KW-0472">Membrane</keyword>
<feature type="transmembrane region" description="Helical" evidence="1">
    <location>
        <begin position="12"/>
        <end position="33"/>
    </location>
</feature>
<reference evidence="2 3" key="1">
    <citation type="submission" date="2017-10" db="EMBL/GenBank/DDBJ databases">
        <title>Draft genome of Longibacter Salinarum.</title>
        <authorList>
            <person name="Goh K.M."/>
            <person name="Shamsir M.S."/>
            <person name="Lim S.W."/>
        </authorList>
    </citation>
    <scope>NUCLEOTIDE SEQUENCE [LARGE SCALE GENOMIC DNA]</scope>
    <source>
        <strain evidence="2 3">KCTC 52045</strain>
    </source>
</reference>
<evidence type="ECO:0000313" key="2">
    <source>
        <dbReference type="EMBL" id="PEN13015.1"/>
    </source>
</evidence>
<dbReference type="RefSeq" id="WP_098075610.1">
    <property type="nucleotide sequence ID" value="NZ_PDEQ01000005.1"/>
</dbReference>